<dbReference type="EMBL" id="RSCD01000019">
    <property type="protein sequence ID" value="RSH85547.1"/>
    <property type="molecule type" value="Genomic_DNA"/>
</dbReference>
<evidence type="ECO:0000313" key="2">
    <source>
        <dbReference type="EMBL" id="RSH85547.1"/>
    </source>
</evidence>
<feature type="region of interest" description="Disordered" evidence="1">
    <location>
        <begin position="192"/>
        <end position="227"/>
    </location>
</feature>
<accession>A0A427Y391</accession>
<feature type="compositionally biased region" description="Basic and acidic residues" evidence="1">
    <location>
        <begin position="273"/>
        <end position="297"/>
    </location>
</feature>
<feature type="region of interest" description="Disordered" evidence="1">
    <location>
        <begin position="1"/>
        <end position="53"/>
    </location>
</feature>
<feature type="compositionally biased region" description="Polar residues" evidence="1">
    <location>
        <begin position="437"/>
        <end position="459"/>
    </location>
</feature>
<dbReference type="Proteomes" id="UP000279259">
    <property type="component" value="Unassembled WGS sequence"/>
</dbReference>
<keyword evidence="3" id="KW-1185">Reference proteome</keyword>
<dbReference type="AlphaFoldDB" id="A0A427Y391"/>
<feature type="region of interest" description="Disordered" evidence="1">
    <location>
        <begin position="273"/>
        <end position="343"/>
    </location>
</feature>
<feature type="compositionally biased region" description="Low complexity" evidence="1">
    <location>
        <begin position="416"/>
        <end position="427"/>
    </location>
</feature>
<sequence>MSSESTTTDTTTRSRLSSKNTESEYDLCERSDTATDTSHSPSHAHADIAGITLPPSQTVDVSLEDRIAFDEKGVVVVENNPLSVVEDGVKRKVPPAPASAEHHPPLPPQSPAKAPLTHLPPPLSSAPGAVRTPIAPAAVVVYPQQHQLAEQAYTLHGHHNHHGPHSHRGHISPATQLPQAEIQPQHPFEDVRAQNAAQTSSPPLSPFGVKRSYTAPPPMGRWPPPPTITRSPCCKDCATSPTAHEGTAAEMGHVKVMSKGLEMKRQRRKRELEIALGLRERDGSGVNRREDGSRDEKEQEQEQGQDKDPKSGGSTGAEAASPKTPQGPITPKELARNPSPLRVTDSVDTELAPLLEGEELNTPVSPSGGIPGETSTVVSNDRARYARVTGNTKPSLGVTTPTSPARGIWICTPPARSPISPNISSSPVTTRVHEQAQRANSNISHTRDMSIQSDTSNEGNDGRGNPGPTLHRSESSSTFSSLTSSLRRNRPIVTRAMSTGRLATELDENGMVVCMSLHSERVLGPSSWRGGKGR</sequence>
<feature type="region of interest" description="Disordered" evidence="1">
    <location>
        <begin position="356"/>
        <end position="380"/>
    </location>
</feature>
<feature type="region of interest" description="Disordered" evidence="1">
    <location>
        <begin position="416"/>
        <end position="493"/>
    </location>
</feature>
<feature type="compositionally biased region" description="Low complexity" evidence="1">
    <location>
        <begin position="475"/>
        <end position="486"/>
    </location>
</feature>
<protein>
    <submittedName>
        <fullName evidence="2">Uncharacterized protein</fullName>
    </submittedName>
</protein>
<dbReference type="OrthoDB" id="2596969at2759"/>
<reference evidence="2 3" key="1">
    <citation type="submission" date="2018-11" db="EMBL/GenBank/DDBJ databases">
        <title>Genome sequence of Saitozyma podzolica DSM 27192.</title>
        <authorList>
            <person name="Aliyu H."/>
            <person name="Gorte O."/>
            <person name="Ochsenreither K."/>
        </authorList>
    </citation>
    <scope>NUCLEOTIDE SEQUENCE [LARGE SCALE GENOMIC DNA]</scope>
    <source>
        <strain evidence="2 3">DSM 27192</strain>
    </source>
</reference>
<organism evidence="2 3">
    <name type="scientific">Saitozyma podzolica</name>
    <dbReference type="NCBI Taxonomy" id="1890683"/>
    <lineage>
        <taxon>Eukaryota</taxon>
        <taxon>Fungi</taxon>
        <taxon>Dikarya</taxon>
        <taxon>Basidiomycota</taxon>
        <taxon>Agaricomycotina</taxon>
        <taxon>Tremellomycetes</taxon>
        <taxon>Tremellales</taxon>
        <taxon>Trimorphomycetaceae</taxon>
        <taxon>Saitozyma</taxon>
    </lineage>
</organism>
<evidence type="ECO:0000313" key="3">
    <source>
        <dbReference type="Proteomes" id="UP000279259"/>
    </source>
</evidence>
<feature type="region of interest" description="Disordered" evidence="1">
    <location>
        <begin position="93"/>
        <end position="119"/>
    </location>
</feature>
<name>A0A427Y391_9TREE</name>
<proteinExistence type="predicted"/>
<evidence type="ECO:0000256" key="1">
    <source>
        <dbReference type="SAM" id="MobiDB-lite"/>
    </source>
</evidence>
<comment type="caution">
    <text evidence="2">The sequence shown here is derived from an EMBL/GenBank/DDBJ whole genome shotgun (WGS) entry which is preliminary data.</text>
</comment>
<feature type="compositionally biased region" description="Low complexity" evidence="1">
    <location>
        <begin position="1"/>
        <end position="18"/>
    </location>
</feature>
<feature type="compositionally biased region" description="Pro residues" evidence="1">
    <location>
        <begin position="215"/>
        <end position="227"/>
    </location>
</feature>
<gene>
    <name evidence="2" type="ORF">EHS25_003686</name>
</gene>